<organism evidence="1 2">
    <name type="scientific">Melghirimyces algeriensis</name>
    <dbReference type="NCBI Taxonomy" id="910412"/>
    <lineage>
        <taxon>Bacteria</taxon>
        <taxon>Bacillati</taxon>
        <taxon>Bacillota</taxon>
        <taxon>Bacilli</taxon>
        <taxon>Bacillales</taxon>
        <taxon>Thermoactinomycetaceae</taxon>
        <taxon>Melghirimyces</taxon>
    </lineage>
</organism>
<keyword evidence="2" id="KW-1185">Reference proteome</keyword>
<evidence type="ECO:0000313" key="2">
    <source>
        <dbReference type="Proteomes" id="UP000315636"/>
    </source>
</evidence>
<dbReference type="RefSeq" id="WP_142504842.1">
    <property type="nucleotide sequence ID" value="NZ_FXTI01000003.1"/>
</dbReference>
<dbReference type="AlphaFoldDB" id="A0A521C1H5"/>
<evidence type="ECO:0000313" key="1">
    <source>
        <dbReference type="EMBL" id="SMO53299.1"/>
    </source>
</evidence>
<protein>
    <submittedName>
        <fullName evidence="1">Uncharacterized protein</fullName>
    </submittedName>
</protein>
<sequence>MNIRFSTPHQYVFIHENVKHLLLIWSKERKKQLYIVEDEGEAMILTEPGDTYAETVLAQVEPFFFCQLEAEEEIFSVVLGATFVFHNKLVGMYYRREQPDGNPYFFYLEDGDLNDIPDQEYEDVVRTFLKEYPEYIKQS</sequence>
<proteinExistence type="predicted"/>
<dbReference type="OrthoDB" id="2988879at2"/>
<accession>A0A521C1H5</accession>
<reference evidence="1 2" key="1">
    <citation type="submission" date="2017-05" db="EMBL/GenBank/DDBJ databases">
        <authorList>
            <person name="Varghese N."/>
            <person name="Submissions S."/>
        </authorList>
    </citation>
    <scope>NUCLEOTIDE SEQUENCE [LARGE SCALE GENOMIC DNA]</scope>
    <source>
        <strain evidence="1 2">DSM 45474</strain>
    </source>
</reference>
<dbReference type="EMBL" id="FXTI01000003">
    <property type="protein sequence ID" value="SMO53299.1"/>
    <property type="molecule type" value="Genomic_DNA"/>
</dbReference>
<dbReference type="Proteomes" id="UP000315636">
    <property type="component" value="Unassembled WGS sequence"/>
</dbReference>
<gene>
    <name evidence="1" type="ORF">SAMN06264849_10374</name>
</gene>
<name>A0A521C1H5_9BACL</name>